<dbReference type="GO" id="GO:0008757">
    <property type="term" value="F:S-adenosylmethionine-dependent methyltransferase activity"/>
    <property type="evidence" value="ECO:0007669"/>
    <property type="project" value="TreeGrafter"/>
</dbReference>
<dbReference type="HOGENOM" id="CLU_845761_0_0_1"/>
<dbReference type="PANTHER" id="PTHR32379">
    <property type="entry name" value="GUANIDINOACETATE N-METHYLTRANSFERASE"/>
    <property type="match status" value="1"/>
</dbReference>
<reference evidence="2" key="2">
    <citation type="submission" date="2024-10" db="UniProtKB">
        <authorList>
            <consortium name="EnsemblProtists"/>
        </authorList>
    </citation>
    <scope>IDENTIFICATION</scope>
</reference>
<proteinExistence type="predicted"/>
<dbReference type="PANTHER" id="PTHR32379:SF1">
    <property type="entry name" value="GUANIDINOACETATE N-METHYLTRANSFERASE"/>
    <property type="match status" value="1"/>
</dbReference>
<dbReference type="PaxDb" id="2903-EOD37818"/>
<dbReference type="STRING" id="2903.R1DQJ3"/>
<dbReference type="Proteomes" id="UP000013827">
    <property type="component" value="Unassembled WGS sequence"/>
</dbReference>
<dbReference type="RefSeq" id="XP_005790247.1">
    <property type="nucleotide sequence ID" value="XM_005790190.1"/>
</dbReference>
<dbReference type="eggNOG" id="KOG1709">
    <property type="taxonomic scope" value="Eukaryota"/>
</dbReference>
<dbReference type="GO" id="GO:0005737">
    <property type="term" value="C:cytoplasm"/>
    <property type="evidence" value="ECO:0007669"/>
    <property type="project" value="TreeGrafter"/>
</dbReference>
<dbReference type="GeneID" id="17283088"/>
<feature type="region of interest" description="Disordered" evidence="1">
    <location>
        <begin position="253"/>
        <end position="278"/>
    </location>
</feature>
<name>A0A0D3KPY3_EMIH1</name>
<dbReference type="KEGG" id="ehx:EMIHUDRAFT_109612"/>
<sequence length="329" mass="35940">MAEAHLPPVTNLPPIRYPPDASTVPWLEQGTEEMAEDRLVDAAGCAVMMRWETPLMEAHADFVCAESRGKVLNVGHGMGIVDAAISRHSPRLHVICEAHPSVQRRAAMFATRCKGGGGVGGGGEGGGGRASSSEQRCVVVRGRWQSADVQAELESLGPFDGVFFDTYEETVEDFLALLLRLLRPGGRFSFCNMYQPHDAVRHVAYSAYLQARLAPLGLSCCFERLELRVPPETWRGLRLNYWPHASYLLPRCRRSDPAATPPRPLKRRGSAAADGPLPPTLEPLDGLLWSAKHWACRSATRDSCAGRTGAAPTLALAWERCEALFWGDG</sequence>
<dbReference type="SUPFAM" id="SSF53335">
    <property type="entry name" value="S-adenosyl-L-methionine-dependent methyltransferases"/>
    <property type="match status" value="1"/>
</dbReference>
<organism evidence="2 3">
    <name type="scientific">Emiliania huxleyi (strain CCMP1516)</name>
    <dbReference type="NCBI Taxonomy" id="280463"/>
    <lineage>
        <taxon>Eukaryota</taxon>
        <taxon>Haptista</taxon>
        <taxon>Haptophyta</taxon>
        <taxon>Prymnesiophyceae</taxon>
        <taxon>Isochrysidales</taxon>
        <taxon>Noelaerhabdaceae</taxon>
        <taxon>Emiliania</taxon>
    </lineage>
</organism>
<evidence type="ECO:0000256" key="1">
    <source>
        <dbReference type="SAM" id="MobiDB-lite"/>
    </source>
</evidence>
<evidence type="ECO:0000313" key="3">
    <source>
        <dbReference type="Proteomes" id="UP000013827"/>
    </source>
</evidence>
<evidence type="ECO:0000313" key="2">
    <source>
        <dbReference type="EnsemblProtists" id="EOD37818"/>
    </source>
</evidence>
<accession>A0A0D3KPY3</accession>
<keyword evidence="3" id="KW-1185">Reference proteome</keyword>
<dbReference type="EnsemblProtists" id="EOD37818">
    <property type="protein sequence ID" value="EOD37818"/>
    <property type="gene ID" value="EMIHUDRAFT_109612"/>
</dbReference>
<dbReference type="GO" id="GO:0005634">
    <property type="term" value="C:nucleus"/>
    <property type="evidence" value="ECO:0007669"/>
    <property type="project" value="TreeGrafter"/>
</dbReference>
<protein>
    <recommendedName>
        <fullName evidence="4">RMT2 domain-containing protein</fullName>
    </recommendedName>
</protein>
<dbReference type="Gene3D" id="3.40.50.150">
    <property type="entry name" value="Vaccinia Virus protein VP39"/>
    <property type="match status" value="1"/>
</dbReference>
<reference evidence="3" key="1">
    <citation type="journal article" date="2013" name="Nature">
        <title>Pan genome of the phytoplankton Emiliania underpins its global distribution.</title>
        <authorList>
            <person name="Read B.A."/>
            <person name="Kegel J."/>
            <person name="Klute M.J."/>
            <person name="Kuo A."/>
            <person name="Lefebvre S.C."/>
            <person name="Maumus F."/>
            <person name="Mayer C."/>
            <person name="Miller J."/>
            <person name="Monier A."/>
            <person name="Salamov A."/>
            <person name="Young J."/>
            <person name="Aguilar M."/>
            <person name="Claverie J.M."/>
            <person name="Frickenhaus S."/>
            <person name="Gonzalez K."/>
            <person name="Herman E.K."/>
            <person name="Lin Y.C."/>
            <person name="Napier J."/>
            <person name="Ogata H."/>
            <person name="Sarno A.F."/>
            <person name="Shmutz J."/>
            <person name="Schroeder D."/>
            <person name="de Vargas C."/>
            <person name="Verret F."/>
            <person name="von Dassow P."/>
            <person name="Valentin K."/>
            <person name="Van de Peer Y."/>
            <person name="Wheeler G."/>
            <person name="Dacks J.B."/>
            <person name="Delwiche C.F."/>
            <person name="Dyhrman S.T."/>
            <person name="Glockner G."/>
            <person name="John U."/>
            <person name="Richards T."/>
            <person name="Worden A.Z."/>
            <person name="Zhang X."/>
            <person name="Grigoriev I.V."/>
            <person name="Allen A.E."/>
            <person name="Bidle K."/>
            <person name="Borodovsky M."/>
            <person name="Bowler C."/>
            <person name="Brownlee C."/>
            <person name="Cock J.M."/>
            <person name="Elias M."/>
            <person name="Gladyshev V.N."/>
            <person name="Groth M."/>
            <person name="Guda C."/>
            <person name="Hadaegh A."/>
            <person name="Iglesias-Rodriguez M.D."/>
            <person name="Jenkins J."/>
            <person name="Jones B.M."/>
            <person name="Lawson T."/>
            <person name="Leese F."/>
            <person name="Lindquist E."/>
            <person name="Lobanov A."/>
            <person name="Lomsadze A."/>
            <person name="Malik S.B."/>
            <person name="Marsh M.E."/>
            <person name="Mackinder L."/>
            <person name="Mock T."/>
            <person name="Mueller-Roeber B."/>
            <person name="Pagarete A."/>
            <person name="Parker M."/>
            <person name="Probert I."/>
            <person name="Quesneville H."/>
            <person name="Raines C."/>
            <person name="Rensing S.A."/>
            <person name="Riano-Pachon D.M."/>
            <person name="Richier S."/>
            <person name="Rokitta S."/>
            <person name="Shiraiwa Y."/>
            <person name="Soanes D.M."/>
            <person name="van der Giezen M."/>
            <person name="Wahlund T.M."/>
            <person name="Williams B."/>
            <person name="Wilson W."/>
            <person name="Wolfe G."/>
            <person name="Wurch L.L."/>
        </authorList>
    </citation>
    <scope>NUCLEOTIDE SEQUENCE</scope>
</reference>
<dbReference type="InterPro" id="IPR051038">
    <property type="entry name" value="RMT2/GAMT_Mtase"/>
</dbReference>
<dbReference type="AlphaFoldDB" id="A0A0D3KPY3"/>
<dbReference type="InterPro" id="IPR029063">
    <property type="entry name" value="SAM-dependent_MTases_sf"/>
</dbReference>
<evidence type="ECO:0008006" key="4">
    <source>
        <dbReference type="Google" id="ProtNLM"/>
    </source>
</evidence>